<feature type="region of interest" description="Disordered" evidence="14">
    <location>
        <begin position="318"/>
        <end position="379"/>
    </location>
</feature>
<dbReference type="OMA" id="RYVNSHP"/>
<dbReference type="InterPro" id="IPR036859">
    <property type="entry name" value="CAP-Gly_dom_sf"/>
</dbReference>
<dbReference type="InterPro" id="IPR028889">
    <property type="entry name" value="USP"/>
</dbReference>
<evidence type="ECO:0000256" key="13">
    <source>
        <dbReference type="ARBA" id="ARBA00022833"/>
    </source>
</evidence>
<dbReference type="FunCoup" id="A0A7R8URQ5">
    <property type="interactions" value="868"/>
</dbReference>
<keyword evidence="9" id="KW-0479">Metal-binding</keyword>
<dbReference type="PROSITE" id="PS50245">
    <property type="entry name" value="CAP_GLY_2"/>
    <property type="match status" value="1"/>
</dbReference>
<keyword evidence="12" id="KW-0788">Thiol protease</keyword>
<dbReference type="SMART" id="SM01052">
    <property type="entry name" value="CAP_GLY"/>
    <property type="match status" value="1"/>
</dbReference>
<dbReference type="GO" id="GO:0046872">
    <property type="term" value="F:metal ion binding"/>
    <property type="evidence" value="ECO:0007669"/>
    <property type="project" value="UniProtKB-KW"/>
</dbReference>
<evidence type="ECO:0000256" key="14">
    <source>
        <dbReference type="SAM" id="MobiDB-lite"/>
    </source>
</evidence>
<dbReference type="EC" id="3.4.19.12" evidence="5"/>
<comment type="similarity">
    <text evidence="4">Belongs to the peptidase C19 family.</text>
</comment>
<gene>
    <name evidence="17" type="ORF">HERILL_LOCUS8611</name>
</gene>
<dbReference type="InterPro" id="IPR038765">
    <property type="entry name" value="Papain-like_cys_pep_sf"/>
</dbReference>
<dbReference type="SUPFAM" id="SSF74924">
    <property type="entry name" value="Cap-Gly domain"/>
    <property type="match status" value="1"/>
</dbReference>
<dbReference type="AlphaFoldDB" id="A0A7R8URQ5"/>
<dbReference type="InterPro" id="IPR000938">
    <property type="entry name" value="CAP-Gly_domain"/>
</dbReference>
<feature type="compositionally biased region" description="Polar residues" evidence="14">
    <location>
        <begin position="552"/>
        <end position="564"/>
    </location>
</feature>
<feature type="compositionally biased region" description="Pro residues" evidence="14">
    <location>
        <begin position="1"/>
        <end position="11"/>
    </location>
</feature>
<dbReference type="Proteomes" id="UP000594454">
    <property type="component" value="Chromosome 3"/>
</dbReference>
<dbReference type="Pfam" id="PF01302">
    <property type="entry name" value="CAP_GLY"/>
    <property type="match status" value="1"/>
</dbReference>
<feature type="region of interest" description="Disordered" evidence="14">
    <location>
        <begin position="550"/>
        <end position="581"/>
    </location>
</feature>
<evidence type="ECO:0000256" key="1">
    <source>
        <dbReference type="ARBA" id="ARBA00000707"/>
    </source>
</evidence>
<keyword evidence="7" id="KW-0597">Phosphoprotein</keyword>
<dbReference type="GO" id="GO:0048471">
    <property type="term" value="C:perinuclear region of cytoplasm"/>
    <property type="evidence" value="ECO:0007669"/>
    <property type="project" value="UniProtKB-SubCell"/>
</dbReference>
<feature type="compositionally biased region" description="Low complexity" evidence="14">
    <location>
        <begin position="318"/>
        <end position="335"/>
    </location>
</feature>
<evidence type="ECO:0000313" key="18">
    <source>
        <dbReference type="Proteomes" id="UP000594454"/>
    </source>
</evidence>
<evidence type="ECO:0000256" key="3">
    <source>
        <dbReference type="ARBA" id="ARBA00004556"/>
    </source>
</evidence>
<feature type="compositionally biased region" description="Low complexity" evidence="14">
    <location>
        <begin position="513"/>
        <end position="524"/>
    </location>
</feature>
<feature type="compositionally biased region" description="Basic and acidic residues" evidence="14">
    <location>
        <begin position="359"/>
        <end position="368"/>
    </location>
</feature>
<evidence type="ECO:0000256" key="2">
    <source>
        <dbReference type="ARBA" id="ARBA00004300"/>
    </source>
</evidence>
<accession>A0A7R8URQ5</accession>
<keyword evidence="6" id="KW-0963">Cytoplasm</keyword>
<name>A0A7R8URQ5_HERIL</name>
<evidence type="ECO:0000256" key="10">
    <source>
        <dbReference type="ARBA" id="ARBA00022786"/>
    </source>
</evidence>
<keyword evidence="8" id="KW-0645">Protease</keyword>
<keyword evidence="10" id="KW-0833">Ubl conjugation pathway</keyword>
<feature type="region of interest" description="Disordered" evidence="14">
    <location>
        <begin position="507"/>
        <end position="534"/>
    </location>
</feature>
<evidence type="ECO:0000256" key="7">
    <source>
        <dbReference type="ARBA" id="ARBA00022553"/>
    </source>
</evidence>
<dbReference type="PROSITE" id="PS50235">
    <property type="entry name" value="USP_3"/>
    <property type="match status" value="1"/>
</dbReference>
<evidence type="ECO:0000256" key="6">
    <source>
        <dbReference type="ARBA" id="ARBA00022490"/>
    </source>
</evidence>
<feature type="region of interest" description="Disordered" evidence="14">
    <location>
        <begin position="394"/>
        <end position="438"/>
    </location>
</feature>
<comment type="subcellular location">
    <subcellularLocation>
        <location evidence="2">Cytoplasm</location>
        <location evidence="2">Cytoskeleton</location>
        <location evidence="2">Microtubule organizing center</location>
        <location evidence="2">Centrosome</location>
    </subcellularLocation>
    <subcellularLocation>
        <location evidence="3">Cytoplasm</location>
        <location evidence="3">Perinuclear region</location>
    </subcellularLocation>
</comment>
<dbReference type="CDD" id="cd02670">
    <property type="entry name" value="Peptidase_C19N"/>
    <property type="match status" value="1"/>
</dbReference>
<feature type="compositionally biased region" description="Low complexity" evidence="14">
    <location>
        <begin position="402"/>
        <end position="412"/>
    </location>
</feature>
<evidence type="ECO:0000313" key="17">
    <source>
        <dbReference type="EMBL" id="CAD7085791.1"/>
    </source>
</evidence>
<dbReference type="GO" id="GO:0006508">
    <property type="term" value="P:proteolysis"/>
    <property type="evidence" value="ECO:0007669"/>
    <property type="project" value="UniProtKB-KW"/>
</dbReference>
<feature type="region of interest" description="Disordered" evidence="14">
    <location>
        <begin position="1"/>
        <end position="21"/>
    </location>
</feature>
<evidence type="ECO:0000256" key="5">
    <source>
        <dbReference type="ARBA" id="ARBA00012759"/>
    </source>
</evidence>
<evidence type="ECO:0000256" key="4">
    <source>
        <dbReference type="ARBA" id="ARBA00009085"/>
    </source>
</evidence>
<organism evidence="17 18">
    <name type="scientific">Hermetia illucens</name>
    <name type="common">Black soldier fly</name>
    <dbReference type="NCBI Taxonomy" id="343691"/>
    <lineage>
        <taxon>Eukaryota</taxon>
        <taxon>Metazoa</taxon>
        <taxon>Ecdysozoa</taxon>
        <taxon>Arthropoda</taxon>
        <taxon>Hexapoda</taxon>
        <taxon>Insecta</taxon>
        <taxon>Pterygota</taxon>
        <taxon>Neoptera</taxon>
        <taxon>Endopterygota</taxon>
        <taxon>Diptera</taxon>
        <taxon>Brachycera</taxon>
        <taxon>Stratiomyomorpha</taxon>
        <taxon>Stratiomyidae</taxon>
        <taxon>Hermetiinae</taxon>
        <taxon>Hermetia</taxon>
    </lineage>
</organism>
<feature type="compositionally biased region" description="Polar residues" evidence="14">
    <location>
        <begin position="347"/>
        <end position="356"/>
    </location>
</feature>
<protein>
    <recommendedName>
        <fullName evidence="5">ubiquitinyl hydrolase 1</fullName>
        <ecNumber evidence="5">3.4.19.12</ecNumber>
    </recommendedName>
</protein>
<dbReference type="Gene3D" id="3.90.70.10">
    <property type="entry name" value="Cysteine proteinases"/>
    <property type="match status" value="1"/>
</dbReference>
<feature type="domain" description="USP" evidence="15">
    <location>
        <begin position="748"/>
        <end position="1106"/>
    </location>
</feature>
<evidence type="ECO:0000256" key="12">
    <source>
        <dbReference type="ARBA" id="ARBA00022807"/>
    </source>
</evidence>
<dbReference type="EMBL" id="LR899011">
    <property type="protein sequence ID" value="CAD7085791.1"/>
    <property type="molecule type" value="Genomic_DNA"/>
</dbReference>
<dbReference type="FunFam" id="2.30.30.190:FF:000020">
    <property type="entry name" value="Cylindromatosis, isoform D"/>
    <property type="match status" value="1"/>
</dbReference>
<feature type="compositionally biased region" description="Polar residues" evidence="14">
    <location>
        <begin position="287"/>
        <end position="298"/>
    </location>
</feature>
<dbReference type="FunFam" id="3.90.70.10:FF:000009">
    <property type="entry name" value="Putative ubiquitin carboxyl-terminal hydrolase CYLD"/>
    <property type="match status" value="1"/>
</dbReference>
<feature type="domain" description="CAP-Gly" evidence="16">
    <location>
        <begin position="632"/>
        <end position="679"/>
    </location>
</feature>
<comment type="catalytic activity">
    <reaction evidence="1">
        <text>Thiol-dependent hydrolysis of ester, thioester, amide, peptide and isopeptide bonds formed by the C-terminal Gly of ubiquitin (a 76-residue protein attached to proteins as an intracellular targeting signal).</text>
        <dbReference type="EC" id="3.4.19.12"/>
    </reaction>
</comment>
<dbReference type="PANTHER" id="PTHR11830">
    <property type="entry name" value="40S RIBOSOMAL PROTEIN S3A"/>
    <property type="match status" value="1"/>
</dbReference>
<dbReference type="GO" id="GO:0004843">
    <property type="term" value="F:cysteine-type deubiquitinase activity"/>
    <property type="evidence" value="ECO:0007669"/>
    <property type="project" value="UniProtKB-EC"/>
</dbReference>
<dbReference type="Gene3D" id="2.30.30.190">
    <property type="entry name" value="CAP Gly-rich-like domain"/>
    <property type="match status" value="1"/>
</dbReference>
<keyword evidence="18" id="KW-1185">Reference proteome</keyword>
<evidence type="ECO:0000259" key="15">
    <source>
        <dbReference type="PROSITE" id="PS50235"/>
    </source>
</evidence>
<proteinExistence type="inferred from homology"/>
<keyword evidence="13" id="KW-0862">Zinc</keyword>
<reference evidence="17 18" key="1">
    <citation type="submission" date="2020-11" db="EMBL/GenBank/DDBJ databases">
        <authorList>
            <person name="Wallbank WR R."/>
            <person name="Pardo Diaz C."/>
            <person name="Kozak K."/>
            <person name="Martin S."/>
            <person name="Jiggins C."/>
            <person name="Moest M."/>
            <person name="Warren A I."/>
            <person name="Generalovic N T."/>
            <person name="Byers J.R.P. K."/>
            <person name="Montejo-Kovacevich G."/>
            <person name="Yen C E."/>
        </authorList>
    </citation>
    <scope>NUCLEOTIDE SEQUENCE [LARGE SCALE GENOMIC DNA]</scope>
</reference>
<feature type="region of interest" description="Disordered" evidence="14">
    <location>
        <begin position="253"/>
        <end position="298"/>
    </location>
</feature>
<keyword evidence="11" id="KW-0378">Hydrolase</keyword>
<evidence type="ECO:0000256" key="11">
    <source>
        <dbReference type="ARBA" id="ARBA00022801"/>
    </source>
</evidence>
<dbReference type="InParanoid" id="A0A7R8URQ5"/>
<sequence length="1112" mass="123907">MDTSPSPPTSSSPPSSTSKRQQLFGIATRSCELTLQTPQIICEPKKSGGLAGGLLKAKREQQKVIVSKGTLVKILDANGSSSVNVQVMDYINKNPIWENMYKCAADSVRQVPQDTWPYVIAIADPEERLRFALNSKWCQIILSLKIGSIVSVSAELFKKSSSFDYNCIVRYIGLVPEIGPGYYFGLELLDLCNGTSPQCEDITFLSKYIPCEPTLSLIVASNWINRNSKENKALKFSPKDLLTDTLDKAKTAFGARQSSLRRPKRPKQLRRSGSFDKEKENFPITISPKNLSPSPSNGYSEYENVKTVMDPTKITYSKSTASSGLSSISTKTSGTNSAIYPKRDKSTNTNFDNDINTRPPDKDRRDRANQSNLNNIDEDYAQFIEKKERKLNSLERQIHKQSSSTDTAGGSDSSDKQQPHIPVSILKQSKTKKKLPVHTSTVKPNTIMSYEDRDIVVIDKADIKESTMNESEVIVVQKDVDLAELLGSNWPTNAGEAAVVLNAENSKATAVGSSSSNSSVSSYSTRNDRNKSVNPLSHLIATKNDKRYKENNIMQPGDNNSTATVDAKKQNKNPEPIYDNAPSLVSVTPIEDEHISPSPLSEIPGANLGVGSMVEVSTDVCEDLYGVIRWIGCPQGSRSVMVGVELEDEQEDRPLNLTNGTHNGVRLFRCPENRALFVHPTQCSKDRRFQDIELPQAAAVATASTSQSAKLSDAQTFGQVECPAVPGKVPPLKILSTEGLEEICGKFKGIQGHHNSCYLDATLFSMFMFTYVFDSILFRPQFADDIPAYKEVQKVLREEIVNPLRKNLFVRADRVMKLRQLLDKLSSVSGLTCEEKDPEEFLNSLLAQIMKAEPFLKLNSGQDAFYYQLFVEKDERLSFPSVQQLFEQSFHASDIKLKEVPSCLIIQMPRFGKNFKMYPRILPSQVLDVTDIIEDSPRQCSVCGKLAEYECRDCFGSLQCAAGLESTAFCKNCLDTVHGHSKRSSHTPRKLSVPYDFKIMPDYVPVPRIFMELFAVVCIETSHYVAFVKAGCGQDAPWCFFDSMADRKGEQNGYNIPEMVSVPDLPHWLSEEGARVINEAASNDKMLPEHAKRLLCDAYMCMYQSTDVMMYR</sequence>
<evidence type="ECO:0000256" key="8">
    <source>
        <dbReference type="ARBA" id="ARBA00022670"/>
    </source>
</evidence>
<dbReference type="GO" id="GO:0005813">
    <property type="term" value="C:centrosome"/>
    <property type="evidence" value="ECO:0007669"/>
    <property type="project" value="UniProtKB-SubCell"/>
</dbReference>
<evidence type="ECO:0000259" key="16">
    <source>
        <dbReference type="PROSITE" id="PS50245"/>
    </source>
</evidence>
<feature type="compositionally biased region" description="Basic residues" evidence="14">
    <location>
        <begin position="259"/>
        <end position="270"/>
    </location>
</feature>
<dbReference type="OrthoDB" id="6287070at2759"/>
<evidence type="ECO:0000256" key="9">
    <source>
        <dbReference type="ARBA" id="ARBA00022723"/>
    </source>
</evidence>
<dbReference type="SUPFAM" id="SSF54001">
    <property type="entry name" value="Cysteine proteinases"/>
    <property type="match status" value="1"/>
</dbReference>